<dbReference type="OrthoDB" id="66881at2759"/>
<keyword evidence="3" id="KW-0285">Flavoprotein</keyword>
<protein>
    <submittedName>
        <fullName evidence="8">Baeyer-Villiger monooxygenase</fullName>
    </submittedName>
</protein>
<dbReference type="GO" id="GO:0050661">
    <property type="term" value="F:NADP binding"/>
    <property type="evidence" value="ECO:0007669"/>
    <property type="project" value="InterPro"/>
</dbReference>
<dbReference type="GO" id="GO:0004499">
    <property type="term" value="F:N,N-dimethylaniline monooxygenase activity"/>
    <property type="evidence" value="ECO:0007669"/>
    <property type="project" value="InterPro"/>
</dbReference>
<name>A0A369JPU5_HYPMA</name>
<dbReference type="Pfam" id="PF00743">
    <property type="entry name" value="FMO-like"/>
    <property type="match status" value="1"/>
</dbReference>
<keyword evidence="6" id="KW-0560">Oxidoreductase</keyword>
<keyword evidence="4" id="KW-0274">FAD</keyword>
<evidence type="ECO:0000313" key="8">
    <source>
        <dbReference type="EMBL" id="RDB23382.1"/>
    </source>
</evidence>
<reference evidence="8" key="1">
    <citation type="submission" date="2018-04" db="EMBL/GenBank/DDBJ databases">
        <title>Whole genome sequencing of Hypsizygus marmoreus.</title>
        <authorList>
            <person name="Choi I.-G."/>
            <person name="Min B."/>
            <person name="Kim J.-G."/>
            <person name="Kim S."/>
            <person name="Oh Y.-L."/>
            <person name="Kong W.-S."/>
            <person name="Park H."/>
            <person name="Jeong J."/>
            <person name="Song E.-S."/>
        </authorList>
    </citation>
    <scope>NUCLEOTIDE SEQUENCE [LARGE SCALE GENOMIC DNA]</scope>
    <source>
        <strain evidence="8">51987-8</strain>
    </source>
</reference>
<evidence type="ECO:0000256" key="7">
    <source>
        <dbReference type="ARBA" id="ARBA00023033"/>
    </source>
</evidence>
<organism evidence="8 9">
    <name type="scientific">Hypsizygus marmoreus</name>
    <name type="common">White beech mushroom</name>
    <name type="synonym">Agaricus marmoreus</name>
    <dbReference type="NCBI Taxonomy" id="39966"/>
    <lineage>
        <taxon>Eukaryota</taxon>
        <taxon>Fungi</taxon>
        <taxon>Dikarya</taxon>
        <taxon>Basidiomycota</taxon>
        <taxon>Agaricomycotina</taxon>
        <taxon>Agaricomycetes</taxon>
        <taxon>Agaricomycetidae</taxon>
        <taxon>Agaricales</taxon>
        <taxon>Tricholomatineae</taxon>
        <taxon>Lyophyllaceae</taxon>
        <taxon>Hypsizygus</taxon>
    </lineage>
</organism>
<gene>
    <name evidence="8" type="ORF">Hypma_008924</name>
</gene>
<dbReference type="PANTHER" id="PTHR43098:SF3">
    <property type="entry name" value="L-ORNITHINE N(5)-MONOOXYGENASE-RELATED"/>
    <property type="match status" value="1"/>
</dbReference>
<comment type="similarity">
    <text evidence="2">Belongs to the FAD-binding monooxygenase family.</text>
</comment>
<accession>A0A369JPU5</accession>
<dbReference type="InterPro" id="IPR020946">
    <property type="entry name" value="Flavin_mOase-like"/>
</dbReference>
<keyword evidence="9" id="KW-1185">Reference proteome</keyword>
<dbReference type="InterPro" id="IPR050775">
    <property type="entry name" value="FAD-binding_Monooxygenases"/>
</dbReference>
<evidence type="ECO:0000256" key="5">
    <source>
        <dbReference type="ARBA" id="ARBA00022857"/>
    </source>
</evidence>
<evidence type="ECO:0000313" key="9">
    <source>
        <dbReference type="Proteomes" id="UP000076154"/>
    </source>
</evidence>
<dbReference type="InParanoid" id="A0A369JPU5"/>
<keyword evidence="7 8" id="KW-0503">Monooxygenase</keyword>
<keyword evidence="5" id="KW-0521">NADP</keyword>
<evidence type="ECO:0000256" key="6">
    <source>
        <dbReference type="ARBA" id="ARBA00023002"/>
    </source>
</evidence>
<proteinExistence type="inferred from homology"/>
<comment type="cofactor">
    <cofactor evidence="1">
        <name>FAD</name>
        <dbReference type="ChEBI" id="CHEBI:57692"/>
    </cofactor>
</comment>
<comment type="caution">
    <text evidence="8">The sequence shown here is derived from an EMBL/GenBank/DDBJ whole genome shotgun (WGS) entry which is preliminary data.</text>
</comment>
<dbReference type="Gene3D" id="3.50.50.60">
    <property type="entry name" value="FAD/NAD(P)-binding domain"/>
    <property type="match status" value="2"/>
</dbReference>
<dbReference type="Proteomes" id="UP000076154">
    <property type="component" value="Unassembled WGS sequence"/>
</dbReference>
<evidence type="ECO:0000256" key="1">
    <source>
        <dbReference type="ARBA" id="ARBA00001974"/>
    </source>
</evidence>
<evidence type="ECO:0000256" key="2">
    <source>
        <dbReference type="ARBA" id="ARBA00010139"/>
    </source>
</evidence>
<sequence length="553" mass="61502">MSADLPTNSFSTLDALIVGAGFSGIYHLHQLRKRGFSVRVFEAGSDLGGAWHWNCYPGARTDSDFYIYQFAIEDLYKGFTGWTENFPPREEVLAYLHYVVNTLDLRQDMRFNTPVVSAQFDVSRDRWVVTTSTGLTVHARFLILSTGYASQPRIPPIKGLDTFRGICHHTARFPQDGTRDTLFANKRVGVIGTGASGVQIIQSAGPVAAHLTVFQRTPQFALPMRQQPVSISTQQEMLSGSDPLYPIILQRRFQTYSGFSYDNTPKLLKGVSREERTLFFEELWARGGFHTFLGTYMDVFTDAKAGELMYAFWRSKTLNRITDPRLQEKLVPETPSGPIGARRYPCLEQTYYEVFNQPNVHLVDLNETPIIEVTPGGVRTADGVEHALDVLVLATGFRKVDTGIDIRVGREGTPLAEKWADDDGVKTYLGLTSAGYPNLFFSCGPGAPTEVCNAPTCVEIQGAFIVNCIKHMQMNNYTRIEPTPDAEAGWYNLVEEGVSRLLWGQVPKTGLDNTVRAKGMIFAGGIAAYDKICKESAENGYPGFVFSRAVEAK</sequence>
<dbReference type="AlphaFoldDB" id="A0A369JPU5"/>
<dbReference type="EMBL" id="LUEZ02000046">
    <property type="protein sequence ID" value="RDB23382.1"/>
    <property type="molecule type" value="Genomic_DNA"/>
</dbReference>
<dbReference type="PANTHER" id="PTHR43098">
    <property type="entry name" value="L-ORNITHINE N(5)-MONOOXYGENASE-RELATED"/>
    <property type="match status" value="1"/>
</dbReference>
<dbReference type="GO" id="GO:0050660">
    <property type="term" value="F:flavin adenine dinucleotide binding"/>
    <property type="evidence" value="ECO:0007669"/>
    <property type="project" value="InterPro"/>
</dbReference>
<dbReference type="InterPro" id="IPR036188">
    <property type="entry name" value="FAD/NAD-bd_sf"/>
</dbReference>
<dbReference type="STRING" id="39966.A0A369JPU5"/>
<dbReference type="SUPFAM" id="SSF51905">
    <property type="entry name" value="FAD/NAD(P)-binding domain"/>
    <property type="match status" value="3"/>
</dbReference>
<evidence type="ECO:0000256" key="3">
    <source>
        <dbReference type="ARBA" id="ARBA00022630"/>
    </source>
</evidence>
<evidence type="ECO:0000256" key="4">
    <source>
        <dbReference type="ARBA" id="ARBA00022827"/>
    </source>
</evidence>